<name>A0A0A9X129_LYGHE</name>
<dbReference type="InterPro" id="IPR008733">
    <property type="entry name" value="PEX11"/>
</dbReference>
<keyword evidence="2" id="KW-0576">Peroxisome</keyword>
<evidence type="ECO:0000256" key="3">
    <source>
        <dbReference type="ARBA" id="ARBA00046271"/>
    </source>
</evidence>
<evidence type="ECO:0000313" key="4">
    <source>
        <dbReference type="EMBL" id="JAG13386.1"/>
    </source>
</evidence>
<protein>
    <submittedName>
        <fullName evidence="4">Uncharacterized protein</fullName>
    </submittedName>
</protein>
<dbReference type="GO" id="GO:0016559">
    <property type="term" value="P:peroxisome fission"/>
    <property type="evidence" value="ECO:0007669"/>
    <property type="project" value="InterPro"/>
</dbReference>
<accession>A0A0A9X129</accession>
<evidence type="ECO:0000256" key="2">
    <source>
        <dbReference type="ARBA" id="ARBA00023140"/>
    </source>
</evidence>
<reference evidence="4" key="2">
    <citation type="submission" date="2014-07" db="EMBL/GenBank/DDBJ databases">
        <authorList>
            <person name="Hull J."/>
        </authorList>
    </citation>
    <scope>NUCLEOTIDE SEQUENCE</scope>
</reference>
<sequence>FLYFIVKPTRAYVYIYNKYSHTHTHITHTHITHHTYRNTKITVRKSKEKAMSATITMDKLIKLLALTDGRDKIYKFLAGFFKILSVLAMQQNHPSTKAFAALVGSIGSARSLMRMGRFVADVPKLEGVINTVTAKGAANT</sequence>
<feature type="non-terminal residue" evidence="4">
    <location>
        <position position="1"/>
    </location>
</feature>
<proteinExistence type="predicted"/>
<dbReference type="AlphaFoldDB" id="A0A0A9X129"/>
<dbReference type="GO" id="GO:0005778">
    <property type="term" value="C:peroxisomal membrane"/>
    <property type="evidence" value="ECO:0007669"/>
    <property type="project" value="UniProtKB-SubCell"/>
</dbReference>
<gene>
    <name evidence="4" type="ORF">CM83_33922</name>
</gene>
<reference evidence="4" key="1">
    <citation type="journal article" date="2014" name="PLoS ONE">
        <title>Transcriptome-Based Identification of ABC Transporters in the Western Tarnished Plant Bug Lygus hesperus.</title>
        <authorList>
            <person name="Hull J.J."/>
            <person name="Chaney K."/>
            <person name="Geib S.M."/>
            <person name="Fabrick J.A."/>
            <person name="Brent C.S."/>
            <person name="Walsh D."/>
            <person name="Lavine L.C."/>
        </authorList>
    </citation>
    <scope>NUCLEOTIDE SEQUENCE</scope>
</reference>
<dbReference type="EMBL" id="GBHO01030218">
    <property type="protein sequence ID" value="JAG13386.1"/>
    <property type="molecule type" value="Transcribed_RNA"/>
</dbReference>
<comment type="subcellular location">
    <subcellularLocation>
        <location evidence="3">Peroxisome membrane</location>
    </subcellularLocation>
</comment>
<evidence type="ECO:0000256" key="1">
    <source>
        <dbReference type="ARBA" id="ARBA00023136"/>
    </source>
</evidence>
<organism evidence="4">
    <name type="scientific">Lygus hesperus</name>
    <name type="common">Western plant bug</name>
    <dbReference type="NCBI Taxonomy" id="30085"/>
    <lineage>
        <taxon>Eukaryota</taxon>
        <taxon>Metazoa</taxon>
        <taxon>Ecdysozoa</taxon>
        <taxon>Arthropoda</taxon>
        <taxon>Hexapoda</taxon>
        <taxon>Insecta</taxon>
        <taxon>Pterygota</taxon>
        <taxon>Neoptera</taxon>
        <taxon>Paraneoptera</taxon>
        <taxon>Hemiptera</taxon>
        <taxon>Heteroptera</taxon>
        <taxon>Panheteroptera</taxon>
        <taxon>Cimicomorpha</taxon>
        <taxon>Miridae</taxon>
        <taxon>Mirini</taxon>
        <taxon>Lygus</taxon>
    </lineage>
</organism>
<keyword evidence="1" id="KW-0472">Membrane</keyword>
<dbReference type="Pfam" id="PF05648">
    <property type="entry name" value="PEX11"/>
    <property type="match status" value="1"/>
</dbReference>